<dbReference type="NCBIfam" id="TIGR01460">
    <property type="entry name" value="HAD-SF-IIA"/>
    <property type="match status" value="1"/>
</dbReference>
<dbReference type="PANTHER" id="PTHR19288">
    <property type="entry name" value="4-NITROPHENYLPHOSPHATASE-RELATED"/>
    <property type="match status" value="1"/>
</dbReference>
<name>A0ABP9IDV3_9ACTN</name>
<keyword evidence="3" id="KW-1185">Reference proteome</keyword>
<dbReference type="Pfam" id="PF18407">
    <property type="entry name" value="GNAT_like"/>
    <property type="match status" value="1"/>
</dbReference>
<protein>
    <submittedName>
        <fullName evidence="2">HAD hydrolase-like protein</fullName>
    </submittedName>
</protein>
<dbReference type="Pfam" id="PF13242">
    <property type="entry name" value="Hydrolase_like"/>
    <property type="match status" value="1"/>
</dbReference>
<feature type="domain" description="GCN5-related N-acetyltransferase-like" evidence="1">
    <location>
        <begin position="294"/>
        <end position="346"/>
    </location>
</feature>
<reference evidence="3" key="1">
    <citation type="journal article" date="2019" name="Int. J. Syst. Evol. Microbiol.">
        <title>The Global Catalogue of Microorganisms (GCM) 10K type strain sequencing project: providing services to taxonomists for standard genome sequencing and annotation.</title>
        <authorList>
            <consortium name="The Broad Institute Genomics Platform"/>
            <consortium name="The Broad Institute Genome Sequencing Center for Infectious Disease"/>
            <person name="Wu L."/>
            <person name="Ma J."/>
        </authorList>
    </citation>
    <scope>NUCLEOTIDE SEQUENCE [LARGE SCALE GENOMIC DNA]</scope>
    <source>
        <strain evidence="3">JCM 17986</strain>
    </source>
</reference>
<dbReference type="InterPro" id="IPR041065">
    <property type="entry name" value="GNAT-like"/>
</dbReference>
<dbReference type="InterPro" id="IPR023214">
    <property type="entry name" value="HAD_sf"/>
</dbReference>
<dbReference type="Proteomes" id="UP001500466">
    <property type="component" value="Unassembled WGS sequence"/>
</dbReference>
<dbReference type="SUPFAM" id="SSF56784">
    <property type="entry name" value="HAD-like"/>
    <property type="match status" value="1"/>
</dbReference>
<dbReference type="EMBL" id="BAABHS010000057">
    <property type="protein sequence ID" value="GAA4995649.1"/>
    <property type="molecule type" value="Genomic_DNA"/>
</dbReference>
<evidence type="ECO:0000313" key="3">
    <source>
        <dbReference type="Proteomes" id="UP001500466"/>
    </source>
</evidence>
<dbReference type="Gene3D" id="3.40.50.1000">
    <property type="entry name" value="HAD superfamily/HAD-like"/>
    <property type="match status" value="2"/>
</dbReference>
<evidence type="ECO:0000259" key="1">
    <source>
        <dbReference type="Pfam" id="PF18407"/>
    </source>
</evidence>
<dbReference type="RefSeq" id="WP_345680893.1">
    <property type="nucleotide sequence ID" value="NZ_BAABHS010000057.1"/>
</dbReference>
<dbReference type="InterPro" id="IPR036412">
    <property type="entry name" value="HAD-like_sf"/>
</dbReference>
<gene>
    <name evidence="2" type="ORF">GCM10023205_80990</name>
</gene>
<comment type="caution">
    <text evidence="2">The sequence shown here is derived from an EMBL/GenBank/DDBJ whole genome shotgun (WGS) entry which is preliminary data.</text>
</comment>
<evidence type="ECO:0000313" key="2">
    <source>
        <dbReference type="EMBL" id="GAA4995649.1"/>
    </source>
</evidence>
<sequence length="349" mass="34612">MSAAGAGVADAVVPVEVYDVALLDLDGVVYTGPRAVPHASEALAGARAAGMVLAFVTNNASRTPEAVAAHLVELGVPAEASDVVTSAQAAARLVAERFPAGSRVLAVGAEGLVAALRERGLVPVGSAADGPVAVVQGFGPAVDWGLLAEASYAVGAGLPWFASNADLTIPTDRGIAPGNGALVGVVRAATGAEPVVAGKPELPLHRESMLRTGARRPLVVGDRLDTDIEGAVAGGVDSLLVMTGVTDVAGVLGAPRGSRPTFVARDLRALLEPLPRGVRSGGPTGVTADVVWSCGGWTVRVAGGDVVLSGEGEPYDALRAACPAVWEAVDAGGDVDVAAAAKTLAASGI</sequence>
<proteinExistence type="predicted"/>
<dbReference type="PANTHER" id="PTHR19288:SF95">
    <property type="entry name" value="D-GLYCEROL 3-PHOSPHATE PHOSPHATASE"/>
    <property type="match status" value="1"/>
</dbReference>
<organism evidence="2 3">
    <name type="scientific">Yinghuangia aomiensis</name>
    <dbReference type="NCBI Taxonomy" id="676205"/>
    <lineage>
        <taxon>Bacteria</taxon>
        <taxon>Bacillati</taxon>
        <taxon>Actinomycetota</taxon>
        <taxon>Actinomycetes</taxon>
        <taxon>Kitasatosporales</taxon>
        <taxon>Streptomycetaceae</taxon>
        <taxon>Yinghuangia</taxon>
    </lineage>
</organism>
<dbReference type="Pfam" id="PF13344">
    <property type="entry name" value="Hydrolase_6"/>
    <property type="match status" value="1"/>
</dbReference>
<dbReference type="InterPro" id="IPR006357">
    <property type="entry name" value="HAD-SF_hydro_IIA"/>
</dbReference>
<accession>A0ABP9IDV3</accession>